<feature type="compositionally biased region" description="Polar residues" evidence="1">
    <location>
        <begin position="1"/>
        <end position="12"/>
    </location>
</feature>
<dbReference type="Proteomes" id="UP001281203">
    <property type="component" value="Unassembled WGS sequence"/>
</dbReference>
<reference evidence="2 3" key="1">
    <citation type="submission" date="2019-10" db="EMBL/GenBank/DDBJ databases">
        <title>Isolation and characterization of Methanoculleus sp. Wushi-C6 from a hot spring well.</title>
        <authorList>
            <person name="Chen S.-C."/>
            <person name="Lan Z.-H."/>
            <person name="You Y.-T."/>
            <person name="Lai M.-C."/>
        </authorList>
    </citation>
    <scope>NUCLEOTIDE SEQUENCE [LARGE SCALE GENOMIC DNA]</scope>
    <source>
        <strain evidence="2 3">Wushi-C6</strain>
    </source>
</reference>
<gene>
    <name evidence="2" type="ORF">F8E02_11160</name>
</gene>
<comment type="caution">
    <text evidence="2">The sequence shown here is derived from an EMBL/GenBank/DDBJ whole genome shotgun (WGS) entry which is preliminary data.</text>
</comment>
<organism evidence="2 3">
    <name type="scientific">Methanoculleus caldifontis</name>
    <dbReference type="NCBI Taxonomy" id="2651577"/>
    <lineage>
        <taxon>Archaea</taxon>
        <taxon>Methanobacteriati</taxon>
        <taxon>Methanobacteriota</taxon>
        <taxon>Stenosarchaea group</taxon>
        <taxon>Methanomicrobia</taxon>
        <taxon>Methanomicrobiales</taxon>
        <taxon>Methanomicrobiaceae</taxon>
        <taxon>Methanoculleus</taxon>
    </lineage>
</organism>
<protein>
    <submittedName>
        <fullName evidence="2">Uncharacterized protein</fullName>
    </submittedName>
</protein>
<proteinExistence type="predicted"/>
<feature type="region of interest" description="Disordered" evidence="1">
    <location>
        <begin position="1"/>
        <end position="64"/>
    </location>
</feature>
<evidence type="ECO:0000313" key="3">
    <source>
        <dbReference type="Proteomes" id="UP001281203"/>
    </source>
</evidence>
<evidence type="ECO:0000313" key="2">
    <source>
        <dbReference type="EMBL" id="MDV2482548.1"/>
    </source>
</evidence>
<sequence>MESNLNETSSQPHLEMKDIPRRGGPGDTPIAAGAVRATVTPPGMPRNNVSQEDPEREILNRVNL</sequence>
<dbReference type="EMBL" id="WBKO01000002">
    <property type="protein sequence ID" value="MDV2482548.1"/>
    <property type="molecule type" value="Genomic_DNA"/>
</dbReference>
<keyword evidence="3" id="KW-1185">Reference proteome</keyword>
<name>A0ABU3X3B4_9EURY</name>
<accession>A0ABU3X3B4</accession>
<evidence type="ECO:0000256" key="1">
    <source>
        <dbReference type="SAM" id="MobiDB-lite"/>
    </source>
</evidence>